<dbReference type="EMBL" id="BAAAMR010000005">
    <property type="protein sequence ID" value="GAA2123020.1"/>
    <property type="molecule type" value="Genomic_DNA"/>
</dbReference>
<comment type="caution">
    <text evidence="2">The sequence shown here is derived from an EMBL/GenBank/DDBJ whole genome shotgun (WGS) entry which is preliminary data.</text>
</comment>
<organism evidence="2 3">
    <name type="scientific">Actinomadura napierensis</name>
    <dbReference type="NCBI Taxonomy" id="267854"/>
    <lineage>
        <taxon>Bacteria</taxon>
        <taxon>Bacillati</taxon>
        <taxon>Actinomycetota</taxon>
        <taxon>Actinomycetes</taxon>
        <taxon>Streptosporangiales</taxon>
        <taxon>Thermomonosporaceae</taxon>
        <taxon>Actinomadura</taxon>
    </lineage>
</organism>
<dbReference type="InterPro" id="IPR046036">
    <property type="entry name" value="DUF5994"/>
</dbReference>
<keyword evidence="3" id="KW-1185">Reference proteome</keyword>
<dbReference type="RefSeq" id="WP_344261814.1">
    <property type="nucleotide sequence ID" value="NZ_BAAAMR010000005.1"/>
</dbReference>
<proteinExistence type="predicted"/>
<gene>
    <name evidence="2" type="ORF">GCM10009727_09430</name>
</gene>
<name>A0ABN2Y7X6_9ACTN</name>
<evidence type="ECO:0000313" key="2">
    <source>
        <dbReference type="EMBL" id="GAA2123020.1"/>
    </source>
</evidence>
<feature type="region of interest" description="Disordered" evidence="1">
    <location>
        <begin position="1"/>
        <end position="24"/>
    </location>
</feature>
<accession>A0ABN2Y7X6</accession>
<reference evidence="2 3" key="1">
    <citation type="journal article" date="2019" name="Int. J. Syst. Evol. Microbiol.">
        <title>The Global Catalogue of Microorganisms (GCM) 10K type strain sequencing project: providing services to taxonomists for standard genome sequencing and annotation.</title>
        <authorList>
            <consortium name="The Broad Institute Genomics Platform"/>
            <consortium name="The Broad Institute Genome Sequencing Center for Infectious Disease"/>
            <person name="Wu L."/>
            <person name="Ma J."/>
        </authorList>
    </citation>
    <scope>NUCLEOTIDE SEQUENCE [LARGE SCALE GENOMIC DNA]</scope>
    <source>
        <strain evidence="2 3">JCM 13850</strain>
    </source>
</reference>
<evidence type="ECO:0000256" key="1">
    <source>
        <dbReference type="SAM" id="MobiDB-lite"/>
    </source>
</evidence>
<dbReference type="Pfam" id="PF19457">
    <property type="entry name" value="DUF5994"/>
    <property type="match status" value="1"/>
</dbReference>
<sequence>MARSARFTDPLLPPPTQSRLRFAPGDAGRGVMDGGWWPRSRDATAELPELVIALVERLGMVTRLTIDFDDWDHVPLRITALDREIRVGWLPHLDHMVAVTCGRAEPVLLLVVPPETAQSCAEEALAKAAAGTGDALPEEILASCDISTARP</sequence>
<dbReference type="Proteomes" id="UP001501020">
    <property type="component" value="Unassembled WGS sequence"/>
</dbReference>
<evidence type="ECO:0000313" key="3">
    <source>
        <dbReference type="Proteomes" id="UP001501020"/>
    </source>
</evidence>
<protein>
    <submittedName>
        <fullName evidence="2">Uncharacterized protein</fullName>
    </submittedName>
</protein>